<gene>
    <name evidence="1" type="ORF">LA5096_02461</name>
</gene>
<organism evidence="1 2">
    <name type="scientific">Roseibium album</name>
    <dbReference type="NCBI Taxonomy" id="311410"/>
    <lineage>
        <taxon>Bacteria</taxon>
        <taxon>Pseudomonadati</taxon>
        <taxon>Pseudomonadota</taxon>
        <taxon>Alphaproteobacteria</taxon>
        <taxon>Hyphomicrobiales</taxon>
        <taxon>Stappiaceae</taxon>
        <taxon>Roseibium</taxon>
    </lineage>
</organism>
<sequence>MTFGFMNAVVFEMFRSERNKAIAAVMNVVVGRVSGSGVSDWRTSPVFVPLLRLQNTPARIAVSTNH</sequence>
<dbReference type="STRING" id="311410.LA5095_01206"/>
<accession>A0A0M6Z677</accession>
<reference evidence="2" key="1">
    <citation type="submission" date="2015-07" db="EMBL/GenBank/DDBJ databases">
        <authorList>
            <person name="Rodrigo-Torres Lidia"/>
            <person name="Arahal R.David."/>
        </authorList>
    </citation>
    <scope>NUCLEOTIDE SEQUENCE [LARGE SCALE GENOMIC DNA]</scope>
    <source>
        <strain evidence="2">CECT 5096</strain>
    </source>
</reference>
<proteinExistence type="predicted"/>
<name>A0A0M6Z677_9HYPH</name>
<protein>
    <submittedName>
        <fullName evidence="1">Uncharacterized protein</fullName>
    </submittedName>
</protein>
<evidence type="ECO:0000313" key="1">
    <source>
        <dbReference type="EMBL" id="CTQ70281.1"/>
    </source>
</evidence>
<dbReference type="Proteomes" id="UP000049983">
    <property type="component" value="Unassembled WGS sequence"/>
</dbReference>
<keyword evidence="2" id="KW-1185">Reference proteome</keyword>
<evidence type="ECO:0000313" key="2">
    <source>
        <dbReference type="Proteomes" id="UP000049983"/>
    </source>
</evidence>
<dbReference type="EMBL" id="CXWC01000010">
    <property type="protein sequence ID" value="CTQ70281.1"/>
    <property type="molecule type" value="Genomic_DNA"/>
</dbReference>
<dbReference type="AlphaFoldDB" id="A0A0M6Z677"/>